<protein>
    <submittedName>
        <fullName evidence="4">Uroporphyrinogen-III synthase</fullName>
        <ecNumber evidence="4">4.2.1.75</ecNumber>
    </submittedName>
</protein>
<dbReference type="PANTHER" id="PTHR40082:SF1">
    <property type="entry name" value="BLR5956 PROTEIN"/>
    <property type="match status" value="1"/>
</dbReference>
<proteinExistence type="predicted"/>
<evidence type="ECO:0000313" key="4">
    <source>
        <dbReference type="EMBL" id="NGO73494.1"/>
    </source>
</evidence>
<accession>A0A6G4X9R6</accession>
<dbReference type="InterPro" id="IPR001867">
    <property type="entry name" value="OmpR/PhoB-type_DNA-bd"/>
</dbReference>
<dbReference type="Gene3D" id="3.40.50.10090">
    <property type="match status" value="2"/>
</dbReference>
<dbReference type="Proteomes" id="UP000477722">
    <property type="component" value="Unassembled WGS sequence"/>
</dbReference>
<dbReference type="EC" id="4.2.1.75" evidence="4"/>
<gene>
    <name evidence="4" type="ORF">G5C65_35230</name>
</gene>
<feature type="non-terminal residue" evidence="4">
    <location>
        <position position="1"/>
    </location>
</feature>
<dbReference type="CDD" id="cd00383">
    <property type="entry name" value="trans_reg_C"/>
    <property type="match status" value="1"/>
</dbReference>
<keyword evidence="1 2" id="KW-0238">DNA-binding</keyword>
<dbReference type="GO" id="GO:0000160">
    <property type="term" value="P:phosphorelay signal transduction system"/>
    <property type="evidence" value="ECO:0007669"/>
    <property type="project" value="InterPro"/>
</dbReference>
<dbReference type="SMART" id="SM00862">
    <property type="entry name" value="Trans_reg_C"/>
    <property type="match status" value="1"/>
</dbReference>
<dbReference type="InterPro" id="IPR003754">
    <property type="entry name" value="4pyrrol_synth_uPrphyn_synth"/>
</dbReference>
<comment type="caution">
    <text evidence="4">The sequence shown here is derived from an EMBL/GenBank/DDBJ whole genome shotgun (WGS) entry which is preliminary data.</text>
</comment>
<feature type="domain" description="OmpR/PhoB-type" evidence="3">
    <location>
        <begin position="263"/>
        <end position="356"/>
    </location>
</feature>
<feature type="DNA-binding region" description="OmpR/PhoB-type" evidence="2">
    <location>
        <begin position="263"/>
        <end position="356"/>
    </location>
</feature>
<organism evidence="4 5">
    <name type="scientific">Streptomyces boncukensis</name>
    <dbReference type="NCBI Taxonomy" id="2711219"/>
    <lineage>
        <taxon>Bacteria</taxon>
        <taxon>Bacillati</taxon>
        <taxon>Actinomycetota</taxon>
        <taxon>Actinomycetes</taxon>
        <taxon>Kitasatosporales</taxon>
        <taxon>Streptomycetaceae</taxon>
        <taxon>Streptomyces</taxon>
    </lineage>
</organism>
<dbReference type="RefSeq" id="WP_165303131.1">
    <property type="nucleotide sequence ID" value="NZ_JAAKZZ010000759.1"/>
</dbReference>
<keyword evidence="5" id="KW-1185">Reference proteome</keyword>
<dbReference type="GO" id="GO:0004852">
    <property type="term" value="F:uroporphyrinogen-III synthase activity"/>
    <property type="evidence" value="ECO:0007669"/>
    <property type="project" value="UniProtKB-EC"/>
</dbReference>
<dbReference type="CDD" id="cd06578">
    <property type="entry name" value="HemD"/>
    <property type="match status" value="1"/>
</dbReference>
<dbReference type="GO" id="GO:0006355">
    <property type="term" value="P:regulation of DNA-templated transcription"/>
    <property type="evidence" value="ECO:0007669"/>
    <property type="project" value="InterPro"/>
</dbReference>
<name>A0A6G4X9R6_9ACTN</name>
<dbReference type="EMBL" id="JAAKZZ010000759">
    <property type="protein sequence ID" value="NGO73494.1"/>
    <property type="molecule type" value="Genomic_DNA"/>
</dbReference>
<dbReference type="SUPFAM" id="SSF46894">
    <property type="entry name" value="C-terminal effector domain of the bipartite response regulators"/>
    <property type="match status" value="1"/>
</dbReference>
<dbReference type="PANTHER" id="PTHR40082">
    <property type="entry name" value="BLR5956 PROTEIN"/>
    <property type="match status" value="1"/>
</dbReference>
<evidence type="ECO:0000259" key="3">
    <source>
        <dbReference type="PROSITE" id="PS51755"/>
    </source>
</evidence>
<keyword evidence="4" id="KW-0456">Lyase</keyword>
<dbReference type="Gene3D" id="1.10.10.10">
    <property type="entry name" value="Winged helix-like DNA-binding domain superfamily/Winged helix DNA-binding domain"/>
    <property type="match status" value="1"/>
</dbReference>
<dbReference type="PROSITE" id="PS51755">
    <property type="entry name" value="OMPR_PHOB"/>
    <property type="match status" value="1"/>
</dbReference>
<dbReference type="InterPro" id="IPR039793">
    <property type="entry name" value="UROS/Hem4"/>
</dbReference>
<evidence type="ECO:0000313" key="5">
    <source>
        <dbReference type="Proteomes" id="UP000477722"/>
    </source>
</evidence>
<dbReference type="NCBIfam" id="NF005568">
    <property type="entry name" value="PRK07239.1"/>
    <property type="match status" value="1"/>
</dbReference>
<dbReference type="AlphaFoldDB" id="A0A6G4X9R6"/>
<dbReference type="InterPro" id="IPR036108">
    <property type="entry name" value="4pyrrol_syn_uPrphyn_synt_sf"/>
</dbReference>
<evidence type="ECO:0000256" key="2">
    <source>
        <dbReference type="PROSITE-ProRule" id="PRU01091"/>
    </source>
</evidence>
<dbReference type="InterPro" id="IPR036388">
    <property type="entry name" value="WH-like_DNA-bd_sf"/>
</dbReference>
<dbReference type="Pfam" id="PF00486">
    <property type="entry name" value="Trans_reg_C"/>
    <property type="match status" value="1"/>
</dbReference>
<evidence type="ECO:0000256" key="1">
    <source>
        <dbReference type="ARBA" id="ARBA00023125"/>
    </source>
</evidence>
<dbReference type="InterPro" id="IPR016032">
    <property type="entry name" value="Sig_transdc_resp-reg_C-effctor"/>
</dbReference>
<dbReference type="Pfam" id="PF02602">
    <property type="entry name" value="HEM4"/>
    <property type="match status" value="1"/>
</dbReference>
<reference evidence="4 5" key="1">
    <citation type="submission" date="2020-02" db="EMBL/GenBank/DDBJ databases">
        <title>Whole-genome analyses of novel actinobacteria.</title>
        <authorList>
            <person name="Sahin N."/>
            <person name="Tatar D."/>
        </authorList>
    </citation>
    <scope>NUCLEOTIDE SEQUENCE [LARGE SCALE GENOMIC DNA]</scope>
    <source>
        <strain evidence="4 5">SB3404</strain>
    </source>
</reference>
<sequence>VAVTAARRADELGALLERRGADVLHAPALRIIPLSDDAQLRNATREVTARAPDTVVATTGIGFRGWMEAADGWGEGEALRAALSGSELLARGPKACGAIRAAGLKEAWSPASESSSEVLERLLAAPDLAGRRIAVQLHGEPLRDFIDALRCAGAEVVPVPVYRWTGPADSTRLDRLIDAVAAGGVDAVTFTSALAAAGLFARADERGRAAELVAALRTRTQASCVGPVTAAPLLARDIPAYWPERFRIGALVRQLAERLPAAAPRLPVAGHRLEVRGTAVVLDGELRRVQPGPMAVLRALAHRPGQVFPASELLVELPGGGLDAHAVEAAVARLRGALGAPGVVQTVVKRGYRLALDPGDCAVP</sequence>
<dbReference type="GO" id="GO:0003677">
    <property type="term" value="F:DNA binding"/>
    <property type="evidence" value="ECO:0007669"/>
    <property type="project" value="UniProtKB-UniRule"/>
</dbReference>
<dbReference type="GO" id="GO:0006780">
    <property type="term" value="P:uroporphyrinogen III biosynthetic process"/>
    <property type="evidence" value="ECO:0007669"/>
    <property type="project" value="InterPro"/>
</dbReference>
<dbReference type="SUPFAM" id="SSF69618">
    <property type="entry name" value="HemD-like"/>
    <property type="match status" value="1"/>
</dbReference>